<evidence type="ECO:0000313" key="2">
    <source>
        <dbReference type="Proteomes" id="UP001151760"/>
    </source>
</evidence>
<evidence type="ECO:0000313" key="1">
    <source>
        <dbReference type="EMBL" id="GJT68308.1"/>
    </source>
</evidence>
<protein>
    <submittedName>
        <fullName evidence="1">Uncharacterized protein</fullName>
    </submittedName>
</protein>
<sequence length="118" mass="13282">MGSQEGTLVGIFIVKKRVGSMTGSQCNMDDDFPINNDRHDLNDMLDYLDDDVAQKKHSKFEKSFVAAEKALFGGCTKLTILSVVIKLFKIKASFGWSDISFTTLLEFLHQEMLPDDNE</sequence>
<reference evidence="1" key="2">
    <citation type="submission" date="2022-01" db="EMBL/GenBank/DDBJ databases">
        <authorList>
            <person name="Yamashiro T."/>
            <person name="Shiraishi A."/>
            <person name="Satake H."/>
            <person name="Nakayama K."/>
        </authorList>
    </citation>
    <scope>NUCLEOTIDE SEQUENCE</scope>
</reference>
<dbReference type="Proteomes" id="UP001151760">
    <property type="component" value="Unassembled WGS sequence"/>
</dbReference>
<organism evidence="1 2">
    <name type="scientific">Tanacetum coccineum</name>
    <dbReference type="NCBI Taxonomy" id="301880"/>
    <lineage>
        <taxon>Eukaryota</taxon>
        <taxon>Viridiplantae</taxon>
        <taxon>Streptophyta</taxon>
        <taxon>Embryophyta</taxon>
        <taxon>Tracheophyta</taxon>
        <taxon>Spermatophyta</taxon>
        <taxon>Magnoliopsida</taxon>
        <taxon>eudicotyledons</taxon>
        <taxon>Gunneridae</taxon>
        <taxon>Pentapetalae</taxon>
        <taxon>asterids</taxon>
        <taxon>campanulids</taxon>
        <taxon>Asterales</taxon>
        <taxon>Asteraceae</taxon>
        <taxon>Asteroideae</taxon>
        <taxon>Anthemideae</taxon>
        <taxon>Anthemidinae</taxon>
        <taxon>Tanacetum</taxon>
    </lineage>
</organism>
<dbReference type="EMBL" id="BQNB010017887">
    <property type="protein sequence ID" value="GJT68308.1"/>
    <property type="molecule type" value="Genomic_DNA"/>
</dbReference>
<gene>
    <name evidence="1" type="ORF">Tco_1019788</name>
</gene>
<comment type="caution">
    <text evidence="1">The sequence shown here is derived from an EMBL/GenBank/DDBJ whole genome shotgun (WGS) entry which is preliminary data.</text>
</comment>
<proteinExistence type="predicted"/>
<accession>A0ABQ5FY69</accession>
<keyword evidence="2" id="KW-1185">Reference proteome</keyword>
<name>A0ABQ5FY69_9ASTR</name>
<reference evidence="1" key="1">
    <citation type="journal article" date="2022" name="Int. J. Mol. Sci.">
        <title>Draft Genome of Tanacetum Coccineum: Genomic Comparison of Closely Related Tanacetum-Family Plants.</title>
        <authorList>
            <person name="Yamashiro T."/>
            <person name="Shiraishi A."/>
            <person name="Nakayama K."/>
            <person name="Satake H."/>
        </authorList>
    </citation>
    <scope>NUCLEOTIDE SEQUENCE</scope>
</reference>